<feature type="compositionally biased region" description="Basic residues" evidence="1">
    <location>
        <begin position="159"/>
        <end position="168"/>
    </location>
</feature>
<feature type="domain" description="MULE transposase" evidence="2">
    <location>
        <begin position="229"/>
        <end position="265"/>
    </location>
</feature>
<proteinExistence type="predicted"/>
<dbReference type="EMBL" id="JAUIZM010000011">
    <property type="protein sequence ID" value="KAK1356195.1"/>
    <property type="molecule type" value="Genomic_DNA"/>
</dbReference>
<gene>
    <name evidence="3" type="ORF">POM88_049451</name>
</gene>
<reference evidence="3" key="1">
    <citation type="submission" date="2023-02" db="EMBL/GenBank/DDBJ databases">
        <title>Genome of toxic invasive species Heracleum sosnowskyi carries increased number of genes despite the absence of recent whole-genome duplications.</title>
        <authorList>
            <person name="Schelkunov M."/>
            <person name="Shtratnikova V."/>
            <person name="Makarenko M."/>
            <person name="Klepikova A."/>
            <person name="Omelchenko D."/>
            <person name="Novikova G."/>
            <person name="Obukhova E."/>
            <person name="Bogdanov V."/>
            <person name="Penin A."/>
            <person name="Logacheva M."/>
        </authorList>
    </citation>
    <scope>NUCLEOTIDE SEQUENCE</scope>
    <source>
        <strain evidence="3">Hsosn_3</strain>
        <tissue evidence="3">Leaf</tissue>
    </source>
</reference>
<dbReference type="Pfam" id="PF10551">
    <property type="entry name" value="MULE"/>
    <property type="match status" value="1"/>
</dbReference>
<evidence type="ECO:0000259" key="2">
    <source>
        <dbReference type="Pfam" id="PF10551"/>
    </source>
</evidence>
<evidence type="ECO:0000313" key="3">
    <source>
        <dbReference type="EMBL" id="KAK1356195.1"/>
    </source>
</evidence>
<name>A0AAD8GVL0_9APIA</name>
<feature type="region of interest" description="Disordered" evidence="1">
    <location>
        <begin position="1"/>
        <end position="26"/>
    </location>
</feature>
<accession>A0AAD8GVL0</accession>
<sequence>MRGRLRITSETIDGGGGGPNLPERSEVPDYEVDSTYFTFKVNFEGQFDEKCERYIGGSLDLWLLIPEVNLSSDGLMPIETNHDVGMMMDLLIYTKLVVLYATIERERVIDEIREEVDCDLEDNMLEEHEAECNVEEDRLNFHGDTSNIDSSDAELLPSVKKKNRRARKPAVLDNDDHPPGMEEDLNRDGIYDSDDSYGAGGQNDAELMNEDAKLNEIGLDAESSEGIYDRSYTFISDRQKGLVNALEKHFPESEHRFCVMHLWNNISKEYNGKGVRGQLWAAC</sequence>
<organism evidence="3 4">
    <name type="scientific">Heracleum sosnowskyi</name>
    <dbReference type="NCBI Taxonomy" id="360622"/>
    <lineage>
        <taxon>Eukaryota</taxon>
        <taxon>Viridiplantae</taxon>
        <taxon>Streptophyta</taxon>
        <taxon>Embryophyta</taxon>
        <taxon>Tracheophyta</taxon>
        <taxon>Spermatophyta</taxon>
        <taxon>Magnoliopsida</taxon>
        <taxon>eudicotyledons</taxon>
        <taxon>Gunneridae</taxon>
        <taxon>Pentapetalae</taxon>
        <taxon>asterids</taxon>
        <taxon>campanulids</taxon>
        <taxon>Apiales</taxon>
        <taxon>Apiaceae</taxon>
        <taxon>Apioideae</taxon>
        <taxon>apioid superclade</taxon>
        <taxon>Tordylieae</taxon>
        <taxon>Tordyliinae</taxon>
        <taxon>Heracleum</taxon>
    </lineage>
</organism>
<dbReference type="Proteomes" id="UP001237642">
    <property type="component" value="Unassembled WGS sequence"/>
</dbReference>
<dbReference type="AlphaFoldDB" id="A0AAD8GVL0"/>
<feature type="region of interest" description="Disordered" evidence="1">
    <location>
        <begin position="143"/>
        <end position="192"/>
    </location>
</feature>
<evidence type="ECO:0000256" key="1">
    <source>
        <dbReference type="SAM" id="MobiDB-lite"/>
    </source>
</evidence>
<evidence type="ECO:0000313" key="4">
    <source>
        <dbReference type="Proteomes" id="UP001237642"/>
    </source>
</evidence>
<reference evidence="3" key="2">
    <citation type="submission" date="2023-05" db="EMBL/GenBank/DDBJ databases">
        <authorList>
            <person name="Schelkunov M.I."/>
        </authorList>
    </citation>
    <scope>NUCLEOTIDE SEQUENCE</scope>
    <source>
        <strain evidence="3">Hsosn_3</strain>
        <tissue evidence="3">Leaf</tissue>
    </source>
</reference>
<dbReference type="InterPro" id="IPR018289">
    <property type="entry name" value="MULE_transposase_dom"/>
</dbReference>
<comment type="caution">
    <text evidence="3">The sequence shown here is derived from an EMBL/GenBank/DDBJ whole genome shotgun (WGS) entry which is preliminary data.</text>
</comment>
<protein>
    <recommendedName>
        <fullName evidence="2">MULE transposase domain-containing protein</fullName>
    </recommendedName>
</protein>
<feature type="compositionally biased region" description="Basic and acidic residues" evidence="1">
    <location>
        <begin position="174"/>
        <end position="190"/>
    </location>
</feature>
<keyword evidence="4" id="KW-1185">Reference proteome</keyword>